<dbReference type="EMBL" id="BDME01000001">
    <property type="protein sequence ID" value="GAX87557.1"/>
    <property type="molecule type" value="Genomic_DNA"/>
</dbReference>
<accession>A0A292YBT5</accession>
<dbReference type="RefSeq" id="WP_096258690.1">
    <property type="nucleotide sequence ID" value="NZ_BDME01000001.1"/>
</dbReference>
<gene>
    <name evidence="1" type="ORF">LNAT_P0853</name>
</gene>
<sequence length="66" mass="7487">MKINSNINAMNIYAEKFNKNADNIAKGNNLTKNIIEENINAKAFEVQTKPINTENEMFKSLLDIKA</sequence>
<evidence type="ECO:0000313" key="2">
    <source>
        <dbReference type="Proteomes" id="UP000217944"/>
    </source>
</evidence>
<proteinExistence type="predicted"/>
<dbReference type="OrthoDB" id="7357187at2"/>
<evidence type="ECO:0000313" key="1">
    <source>
        <dbReference type="EMBL" id="GAX87557.1"/>
    </source>
</evidence>
<protein>
    <submittedName>
        <fullName evidence="1">Uncharacterized protein</fullName>
    </submittedName>
</protein>
<dbReference type="AlphaFoldDB" id="A0A292YBT5"/>
<organism evidence="1 2">
    <name type="scientific">Lebetimonas natsushimae</name>
    <dbReference type="NCBI Taxonomy" id="1936991"/>
    <lineage>
        <taxon>Bacteria</taxon>
        <taxon>Pseudomonadati</taxon>
        <taxon>Campylobacterota</taxon>
        <taxon>Epsilonproteobacteria</taxon>
        <taxon>Nautiliales</taxon>
        <taxon>Nautiliaceae</taxon>
        <taxon>Lebetimonas</taxon>
    </lineage>
</organism>
<dbReference type="Proteomes" id="UP000217944">
    <property type="component" value="Unassembled WGS sequence"/>
</dbReference>
<name>A0A292YBT5_9BACT</name>
<keyword evidence="2" id="KW-1185">Reference proteome</keyword>
<comment type="caution">
    <text evidence="1">The sequence shown here is derived from an EMBL/GenBank/DDBJ whole genome shotgun (WGS) entry which is preliminary data.</text>
</comment>
<reference evidence="1 2" key="1">
    <citation type="journal article" date="2017" name="Syst. Appl. Microbiol.">
        <title>Lebetimonas natsushimae sp. nov., a novel strictly anaerobic, moderately thermophilic chemoautotroph isolated from a deep-sea hydrothermal vent polychaete nest in the Mid-Okinawa Trough.</title>
        <authorList>
            <person name="Nagata R."/>
            <person name="Takaki Y."/>
            <person name="Tame A."/>
            <person name="Nunoura T."/>
            <person name="Muto H."/>
            <person name="Mino S."/>
            <person name="Sawayama S."/>
            <person name="Takai K."/>
            <person name="Nakagawa S."/>
        </authorList>
    </citation>
    <scope>NUCLEOTIDE SEQUENCE [LARGE SCALE GENOMIC DNA]</scope>
    <source>
        <strain evidence="1 2">HS1857</strain>
    </source>
</reference>